<comment type="caution">
    <text evidence="10">The sequence shown here is derived from an EMBL/GenBank/DDBJ whole genome shotgun (WGS) entry which is preliminary data.</text>
</comment>
<keyword evidence="11" id="KW-1185">Reference proteome</keyword>
<feature type="transmembrane region" description="Helical" evidence="7">
    <location>
        <begin position="337"/>
        <end position="362"/>
    </location>
</feature>
<feature type="disulfide bond" evidence="6">
    <location>
        <begin position="300"/>
        <end position="327"/>
    </location>
</feature>
<dbReference type="Pfam" id="PF00084">
    <property type="entry name" value="Sushi"/>
    <property type="match status" value="1"/>
</dbReference>
<sequence>MRLAVTAFVITFCFEHFTQVLSDCGRPGYSRSSVVVDGKHRYPEGKVVQYRCKSHGNSLIYGYKERKCENKRWTDSIPKCALRIPGSKVKRYVRNEVIVVSTNSAAKLVGIRLKVSARVDIQLDEVKHLLDPSCTRTMGPSKDSDLPNTYIFTCSSIRVDNDDFTDKNFLILKFTHSLECRPFCKAEVDQVDLFRIARDDCYVPDRPDYGSSRIVKLNESDYNSKEVRHSFICNPDFQIRGGIREDSCPTGGDWQYPPLPECIPISTCKLPEVEQNVIIDYNDFFQRNEYVIGGVIKYSCPGSDVLVGSSVQECLPTGNWSGIKPKCVPLVMEKSNVILYVVISSVIIIPLLIVAAVILAYVCIKQRKRVSTVVSSKDTPYKYQNKKRELPKNPSSQLEAADPRYSTIERNFYDDIEIDPNYDYIQPSSNTTAIVKYDTPKSPTPGKVFF</sequence>
<keyword evidence="7" id="KW-0472">Membrane</keyword>
<dbReference type="SMART" id="SM00032">
    <property type="entry name" value="CCP"/>
    <property type="match status" value="3"/>
</dbReference>
<keyword evidence="4 6" id="KW-1015">Disulfide bond</keyword>
<dbReference type="PANTHER" id="PTHR46393">
    <property type="entry name" value="SUSHI DOMAIN-CONTAINING PROTEIN"/>
    <property type="match status" value="1"/>
</dbReference>
<feature type="domain" description="Sushi" evidence="9">
    <location>
        <begin position="22"/>
        <end position="82"/>
    </location>
</feature>
<dbReference type="OrthoDB" id="10012881at2759"/>
<dbReference type="STRING" id="299467.A0A443SVA3"/>
<keyword evidence="7" id="KW-1133">Transmembrane helix</keyword>
<reference evidence="10 11" key="1">
    <citation type="journal article" date="2018" name="Gigascience">
        <title>Genomes of trombidid mites reveal novel predicted allergens and laterally-transferred genes associated with secondary metabolism.</title>
        <authorList>
            <person name="Dong X."/>
            <person name="Chaisiri K."/>
            <person name="Xia D."/>
            <person name="Armstrong S.D."/>
            <person name="Fang Y."/>
            <person name="Donnelly M.J."/>
            <person name="Kadowaki T."/>
            <person name="McGarry J.W."/>
            <person name="Darby A.C."/>
            <person name="Makepeace B.L."/>
        </authorList>
    </citation>
    <scope>NUCLEOTIDE SEQUENCE [LARGE SCALE GENOMIC DNA]</scope>
    <source>
        <strain evidence="10">UoL-UT</strain>
    </source>
</reference>
<proteinExistence type="predicted"/>
<dbReference type="InterPro" id="IPR035976">
    <property type="entry name" value="Sushi/SCR/CCP_sf"/>
</dbReference>
<dbReference type="VEuPathDB" id="VectorBase:LDEU000606"/>
<dbReference type="EMBL" id="NCKV01000164">
    <property type="protein sequence ID" value="RWS31430.1"/>
    <property type="molecule type" value="Genomic_DNA"/>
</dbReference>
<feature type="signal peptide" evidence="8">
    <location>
        <begin position="1"/>
        <end position="22"/>
    </location>
</feature>
<protein>
    <submittedName>
        <fullName evidence="10">Sushi: von Willebrand factor type A: EGF and pentraxin domain-containing protein 1-like protein</fullName>
    </submittedName>
</protein>
<accession>A0A443SVA3</accession>
<dbReference type="PANTHER" id="PTHR46393:SF7">
    <property type="entry name" value="COMPLEMENT C2"/>
    <property type="match status" value="1"/>
</dbReference>
<evidence type="ECO:0000256" key="1">
    <source>
        <dbReference type="ARBA" id="ARBA00022659"/>
    </source>
</evidence>
<name>A0A443SVA3_9ACAR</name>
<keyword evidence="5" id="KW-0325">Glycoprotein</keyword>
<dbReference type="AlphaFoldDB" id="A0A443SVA3"/>
<evidence type="ECO:0000313" key="11">
    <source>
        <dbReference type="Proteomes" id="UP000288716"/>
    </source>
</evidence>
<feature type="chain" id="PRO_5019041233" evidence="8">
    <location>
        <begin position="23"/>
        <end position="450"/>
    </location>
</feature>
<evidence type="ECO:0000256" key="5">
    <source>
        <dbReference type="ARBA" id="ARBA00023180"/>
    </source>
</evidence>
<keyword evidence="3" id="KW-0677">Repeat</keyword>
<dbReference type="Proteomes" id="UP000288716">
    <property type="component" value="Unassembled WGS sequence"/>
</dbReference>
<dbReference type="CDD" id="cd00033">
    <property type="entry name" value="CCP"/>
    <property type="match status" value="2"/>
</dbReference>
<keyword evidence="7" id="KW-0812">Transmembrane</keyword>
<evidence type="ECO:0000259" key="9">
    <source>
        <dbReference type="PROSITE" id="PS50923"/>
    </source>
</evidence>
<evidence type="ECO:0000313" key="10">
    <source>
        <dbReference type="EMBL" id="RWS31430.1"/>
    </source>
</evidence>
<keyword evidence="1 6" id="KW-0768">Sushi</keyword>
<evidence type="ECO:0000256" key="6">
    <source>
        <dbReference type="PROSITE-ProRule" id="PRU00302"/>
    </source>
</evidence>
<organism evidence="10 11">
    <name type="scientific">Leptotrombidium deliense</name>
    <dbReference type="NCBI Taxonomy" id="299467"/>
    <lineage>
        <taxon>Eukaryota</taxon>
        <taxon>Metazoa</taxon>
        <taxon>Ecdysozoa</taxon>
        <taxon>Arthropoda</taxon>
        <taxon>Chelicerata</taxon>
        <taxon>Arachnida</taxon>
        <taxon>Acari</taxon>
        <taxon>Acariformes</taxon>
        <taxon>Trombidiformes</taxon>
        <taxon>Prostigmata</taxon>
        <taxon>Anystina</taxon>
        <taxon>Parasitengona</taxon>
        <taxon>Trombiculoidea</taxon>
        <taxon>Trombiculidae</taxon>
        <taxon>Leptotrombidium</taxon>
    </lineage>
</organism>
<evidence type="ECO:0000256" key="8">
    <source>
        <dbReference type="SAM" id="SignalP"/>
    </source>
</evidence>
<evidence type="ECO:0000256" key="3">
    <source>
        <dbReference type="ARBA" id="ARBA00022737"/>
    </source>
</evidence>
<evidence type="ECO:0000256" key="7">
    <source>
        <dbReference type="SAM" id="Phobius"/>
    </source>
</evidence>
<dbReference type="SUPFAM" id="SSF57535">
    <property type="entry name" value="Complement control module/SCR domain"/>
    <property type="match status" value="2"/>
</dbReference>
<gene>
    <name evidence="10" type="ORF">B4U80_12973</name>
</gene>
<dbReference type="Gene3D" id="2.10.70.10">
    <property type="entry name" value="Complement Module, domain 1"/>
    <property type="match status" value="2"/>
</dbReference>
<dbReference type="PROSITE" id="PS50923">
    <property type="entry name" value="SUSHI"/>
    <property type="match status" value="3"/>
</dbReference>
<feature type="domain" description="Sushi" evidence="9">
    <location>
        <begin position="199"/>
        <end position="264"/>
    </location>
</feature>
<evidence type="ECO:0000256" key="4">
    <source>
        <dbReference type="ARBA" id="ARBA00023157"/>
    </source>
</evidence>
<keyword evidence="2 8" id="KW-0732">Signal</keyword>
<feature type="domain" description="Sushi" evidence="9">
    <location>
        <begin position="266"/>
        <end position="329"/>
    </location>
</feature>
<comment type="caution">
    <text evidence="6">Lacks conserved residue(s) required for the propagation of feature annotation.</text>
</comment>
<evidence type="ECO:0000256" key="2">
    <source>
        <dbReference type="ARBA" id="ARBA00022729"/>
    </source>
</evidence>
<dbReference type="InterPro" id="IPR000436">
    <property type="entry name" value="Sushi_SCR_CCP_dom"/>
</dbReference>